<dbReference type="Proteomes" id="UP001626550">
    <property type="component" value="Unassembled WGS sequence"/>
</dbReference>
<proteinExistence type="predicted"/>
<dbReference type="AlphaFoldDB" id="A0ABD2QE75"/>
<reference evidence="2 3" key="1">
    <citation type="submission" date="2024-11" db="EMBL/GenBank/DDBJ databases">
        <title>Adaptive evolution of stress response genes in parasites aligns with host niche diversity.</title>
        <authorList>
            <person name="Hahn C."/>
            <person name="Resl P."/>
        </authorList>
    </citation>
    <scope>NUCLEOTIDE SEQUENCE [LARGE SCALE GENOMIC DNA]</scope>
    <source>
        <strain evidence="2">EGGRZ-B1_66</strain>
        <tissue evidence="2">Body</tissue>
    </source>
</reference>
<protein>
    <submittedName>
        <fullName evidence="2">Uncharacterized protein</fullName>
    </submittedName>
</protein>
<feature type="transmembrane region" description="Helical" evidence="1">
    <location>
        <begin position="48"/>
        <end position="65"/>
    </location>
</feature>
<keyword evidence="1" id="KW-1133">Transmembrane helix</keyword>
<name>A0ABD2QE75_9PLAT</name>
<evidence type="ECO:0000256" key="1">
    <source>
        <dbReference type="SAM" id="Phobius"/>
    </source>
</evidence>
<sequence>MLIVSNQLQRWLLAWICFSVVWTLGRIIENIQTCQGAKSTAREIRQSILTWMPLIITWLILSAYAEVNAETEYLIRAVFPQDGSRMLFLRLAMPNKSTQPLQVGFFDTPLTYWLIVTTMLVLLIALMARTLWEEIN</sequence>
<dbReference type="EMBL" id="JBJKFK010000319">
    <property type="protein sequence ID" value="KAL3317850.1"/>
    <property type="molecule type" value="Genomic_DNA"/>
</dbReference>
<keyword evidence="1" id="KW-0472">Membrane</keyword>
<evidence type="ECO:0000313" key="3">
    <source>
        <dbReference type="Proteomes" id="UP001626550"/>
    </source>
</evidence>
<evidence type="ECO:0000313" key="2">
    <source>
        <dbReference type="EMBL" id="KAL3317850.1"/>
    </source>
</evidence>
<comment type="caution">
    <text evidence="2">The sequence shown here is derived from an EMBL/GenBank/DDBJ whole genome shotgun (WGS) entry which is preliminary data.</text>
</comment>
<gene>
    <name evidence="2" type="ORF">Ciccas_003495</name>
</gene>
<feature type="transmembrane region" description="Helical" evidence="1">
    <location>
        <begin position="110"/>
        <end position="132"/>
    </location>
</feature>
<accession>A0ABD2QE75</accession>
<organism evidence="2 3">
    <name type="scientific">Cichlidogyrus casuarinus</name>
    <dbReference type="NCBI Taxonomy" id="1844966"/>
    <lineage>
        <taxon>Eukaryota</taxon>
        <taxon>Metazoa</taxon>
        <taxon>Spiralia</taxon>
        <taxon>Lophotrochozoa</taxon>
        <taxon>Platyhelminthes</taxon>
        <taxon>Monogenea</taxon>
        <taxon>Monopisthocotylea</taxon>
        <taxon>Dactylogyridea</taxon>
        <taxon>Ancyrocephalidae</taxon>
        <taxon>Cichlidogyrus</taxon>
    </lineage>
</organism>
<keyword evidence="1" id="KW-0812">Transmembrane</keyword>
<feature type="transmembrane region" description="Helical" evidence="1">
    <location>
        <begin position="12"/>
        <end position="28"/>
    </location>
</feature>
<keyword evidence="3" id="KW-1185">Reference proteome</keyword>